<feature type="compositionally biased region" description="Pro residues" evidence="1">
    <location>
        <begin position="1"/>
        <end position="15"/>
    </location>
</feature>
<reference evidence="2" key="1">
    <citation type="journal article" date="2020" name="Front. Microbiol.">
        <title>Phenotypic and Genetic Characterization of the Cheese Ripening Yeast Geotrichum candidum.</title>
        <authorList>
            <person name="Perkins V."/>
            <person name="Vignola S."/>
            <person name="Lessard M.H."/>
            <person name="Plante P.L."/>
            <person name="Corbeil J."/>
            <person name="Dugat-Bony E."/>
            <person name="Frenette M."/>
            <person name="Labrie S."/>
        </authorList>
    </citation>
    <scope>NUCLEOTIDE SEQUENCE</scope>
    <source>
        <strain evidence="2">LMA-70</strain>
    </source>
</reference>
<name>A0A9P5G5V4_GEOCN</name>
<evidence type="ECO:0000313" key="2">
    <source>
        <dbReference type="EMBL" id="KAF5102232.1"/>
    </source>
</evidence>
<dbReference type="Proteomes" id="UP000750522">
    <property type="component" value="Unassembled WGS sequence"/>
</dbReference>
<organism evidence="2 3">
    <name type="scientific">Geotrichum candidum</name>
    <name type="common">Oospora lactis</name>
    <name type="synonym">Dipodascus geotrichum</name>
    <dbReference type="NCBI Taxonomy" id="1173061"/>
    <lineage>
        <taxon>Eukaryota</taxon>
        <taxon>Fungi</taxon>
        <taxon>Dikarya</taxon>
        <taxon>Ascomycota</taxon>
        <taxon>Saccharomycotina</taxon>
        <taxon>Dipodascomycetes</taxon>
        <taxon>Dipodascales</taxon>
        <taxon>Dipodascaceae</taxon>
        <taxon>Geotrichum</taxon>
    </lineage>
</organism>
<gene>
    <name evidence="2" type="ORF">DV451_001953</name>
</gene>
<comment type="caution">
    <text evidence="2">The sequence shown here is derived from an EMBL/GenBank/DDBJ whole genome shotgun (WGS) entry which is preliminary data.</text>
</comment>
<reference evidence="2" key="2">
    <citation type="submission" date="2020-01" db="EMBL/GenBank/DDBJ databases">
        <authorList>
            <person name="Perkins V."/>
            <person name="Lessard M.-H."/>
            <person name="Dugat-Bony E."/>
            <person name="Frenette M."/>
            <person name="Labrie S."/>
        </authorList>
    </citation>
    <scope>NUCLEOTIDE SEQUENCE</scope>
    <source>
        <strain evidence="2">LMA-70</strain>
    </source>
</reference>
<dbReference type="AlphaFoldDB" id="A0A9P5G5V4"/>
<proteinExistence type="predicted"/>
<evidence type="ECO:0000256" key="1">
    <source>
        <dbReference type="SAM" id="MobiDB-lite"/>
    </source>
</evidence>
<dbReference type="EMBL" id="QQZK01000031">
    <property type="protein sequence ID" value="KAF5102232.1"/>
    <property type="molecule type" value="Genomic_DNA"/>
</dbReference>
<protein>
    <submittedName>
        <fullName evidence="2">Uncharacterized protein</fullName>
    </submittedName>
</protein>
<accession>A0A9P5G5V4</accession>
<sequence length="225" mass="23920">MSIPKSPPELPPISIPPAFLFTRSPSSRRASRKLSRSIAGVSLPPTTEEEIPSMPLQPPKVEARQFRDQHVQAALKQLSSSKSLAEVLESGFLTPDITNDDETAPLADETEKPARFMTLKFTLTSLETREPESIIYSGMNMVLGDAGVGASDSHDHDDTNSNREFSIPAGGFGAEPVSAKKLIIRKVFKKLNGGANSGGNLGLLGNGGSSGPGVMITSSDFADKK</sequence>
<feature type="region of interest" description="Disordered" evidence="1">
    <location>
        <begin position="1"/>
        <end position="55"/>
    </location>
</feature>
<evidence type="ECO:0000313" key="3">
    <source>
        <dbReference type="Proteomes" id="UP000750522"/>
    </source>
</evidence>